<reference evidence="1" key="1">
    <citation type="submission" date="2019-04" db="EMBL/GenBank/DDBJ databases">
        <title>Friends and foes A comparative genomics study of 23 Aspergillus species from section Flavi.</title>
        <authorList>
            <consortium name="DOE Joint Genome Institute"/>
            <person name="Kjaerbolling I."/>
            <person name="Vesth T."/>
            <person name="Frisvad J.C."/>
            <person name="Nybo J.L."/>
            <person name="Theobald S."/>
            <person name="Kildgaard S."/>
            <person name="Isbrandt T."/>
            <person name="Kuo A."/>
            <person name="Sato A."/>
            <person name="Lyhne E.K."/>
            <person name="Kogle M.E."/>
            <person name="Wiebenga A."/>
            <person name="Kun R.S."/>
            <person name="Lubbers R.J."/>
            <person name="Makela M.R."/>
            <person name="Barry K."/>
            <person name="Chovatia M."/>
            <person name="Clum A."/>
            <person name="Daum C."/>
            <person name="Haridas S."/>
            <person name="He G."/>
            <person name="LaButti K."/>
            <person name="Lipzen A."/>
            <person name="Mondo S."/>
            <person name="Riley R."/>
            <person name="Salamov A."/>
            <person name="Simmons B.A."/>
            <person name="Magnuson J.K."/>
            <person name="Henrissat B."/>
            <person name="Mortensen U.H."/>
            <person name="Larsen T.O."/>
            <person name="Devries R.P."/>
            <person name="Grigoriev I.V."/>
            <person name="Machida M."/>
            <person name="Baker S.E."/>
            <person name="Andersen M.R."/>
        </authorList>
    </citation>
    <scope>NUCLEOTIDE SEQUENCE [LARGE SCALE GENOMIC DNA]</scope>
    <source>
        <strain evidence="1">CBS 121.62</strain>
    </source>
</reference>
<accession>A0A5N6H0P5</accession>
<name>A0A5N6H0P5_ASPFL</name>
<dbReference type="EMBL" id="ML734601">
    <property type="protein sequence ID" value="KAB8246313.1"/>
    <property type="molecule type" value="Genomic_DNA"/>
</dbReference>
<evidence type="ECO:0000313" key="1">
    <source>
        <dbReference type="EMBL" id="KAB8246313.1"/>
    </source>
</evidence>
<gene>
    <name evidence="1" type="ORF">BDV35DRAFT_354364</name>
</gene>
<sequence length="58" mass="6386">MKRSAVRNSWLGLTISTSRIEGHYTCILELPVELVPGRCQCALGINRLDLVGLLPSMC</sequence>
<organism evidence="1">
    <name type="scientific">Aspergillus flavus</name>
    <dbReference type="NCBI Taxonomy" id="5059"/>
    <lineage>
        <taxon>Eukaryota</taxon>
        <taxon>Fungi</taxon>
        <taxon>Dikarya</taxon>
        <taxon>Ascomycota</taxon>
        <taxon>Pezizomycotina</taxon>
        <taxon>Eurotiomycetes</taxon>
        <taxon>Eurotiomycetidae</taxon>
        <taxon>Eurotiales</taxon>
        <taxon>Aspergillaceae</taxon>
        <taxon>Aspergillus</taxon>
        <taxon>Aspergillus subgen. Circumdati</taxon>
    </lineage>
</organism>
<dbReference type="AlphaFoldDB" id="A0A5N6H0P5"/>
<dbReference type="Proteomes" id="UP000325434">
    <property type="component" value="Unassembled WGS sequence"/>
</dbReference>
<protein>
    <submittedName>
        <fullName evidence="1">Uncharacterized protein</fullName>
    </submittedName>
</protein>
<proteinExistence type="predicted"/>